<comment type="caution">
    <text evidence="1">The sequence shown here is derived from an EMBL/GenBank/DDBJ whole genome shotgun (WGS) entry which is preliminary data.</text>
</comment>
<proteinExistence type="predicted"/>
<sequence length="251" mass="29518">MDADTLGELDPKFLLRALKMIPVYLEDIYREVVGDDLAEKFKKGIIEYGREIYEKYRTTLQEAYKKLPEQHARRLDKLLQEINNSYKNESTSSDPCSWMNIFKSIPVYYLMYSIANSIIRHTREDQIKKIPDILEYLSKPEVYKALLTTYILKSSIVIEKYKGQLSYDDLEQIKHLKESNDTQKYMEAMQKYVQKVIESISSAFQDASSYIENIIDGFFYMNEVYFDKKIELTLLSVLIESKLGDKSSKYS</sequence>
<dbReference type="AlphaFoldDB" id="A0A2T9WUP9"/>
<evidence type="ECO:0000313" key="2">
    <source>
        <dbReference type="Proteomes" id="UP000245908"/>
    </source>
</evidence>
<gene>
    <name evidence="1" type="ORF">DDW05_00810</name>
</gene>
<reference evidence="1 2" key="1">
    <citation type="journal article" date="2015" name="Appl. Environ. Microbiol.">
        <title>Nanoarchaeota, Their Sulfolobales Host, and Nanoarchaeota Virus Distribution across Yellowstone National Park Hot Springs.</title>
        <authorList>
            <person name="Munson-McGee J.H."/>
            <person name="Field E.K."/>
            <person name="Bateson M."/>
            <person name="Rooney C."/>
            <person name="Stepanauskas R."/>
            <person name="Young M.J."/>
        </authorList>
    </citation>
    <scope>NUCLEOTIDE SEQUENCE [LARGE SCALE GENOMIC DNA]</scope>
    <source>
        <strain evidence="1">SCGC AB-777_O03</strain>
    </source>
</reference>
<accession>A0A2T9WUP9</accession>
<name>A0A2T9WUP9_NANST</name>
<evidence type="ECO:0000313" key="1">
    <source>
        <dbReference type="EMBL" id="PVU71536.1"/>
    </source>
</evidence>
<organism evidence="1 2">
    <name type="scientific">Nanobsidianus stetteri</name>
    <dbReference type="NCBI Taxonomy" id="1294122"/>
    <lineage>
        <taxon>Archaea</taxon>
        <taxon>Nanobdellota</taxon>
        <taxon>Candidatus Nanoarchaeia</taxon>
        <taxon>Nanoarchaeales</taxon>
        <taxon>Nanopusillaceae</taxon>
        <taxon>Candidatus Nanobsidianus</taxon>
    </lineage>
</organism>
<protein>
    <submittedName>
        <fullName evidence="1">Uncharacterized protein</fullName>
    </submittedName>
</protein>
<dbReference type="EMBL" id="QEFH01000004">
    <property type="protein sequence ID" value="PVU71536.1"/>
    <property type="molecule type" value="Genomic_DNA"/>
</dbReference>
<dbReference type="Proteomes" id="UP000245908">
    <property type="component" value="Unassembled WGS sequence"/>
</dbReference>